<keyword evidence="3" id="KW-1185">Reference proteome</keyword>
<proteinExistence type="predicted"/>
<accession>A0A371CSB8</accession>
<dbReference type="OrthoDB" id="2749750at2759"/>
<reference evidence="2 3" key="1">
    <citation type="journal article" date="2018" name="Biotechnol. Biofuels">
        <title>Integrative visual omics of the white-rot fungus Polyporus brumalis exposes the biotechnological potential of its oxidative enzymes for delignifying raw plant biomass.</title>
        <authorList>
            <person name="Miyauchi S."/>
            <person name="Rancon A."/>
            <person name="Drula E."/>
            <person name="Hage H."/>
            <person name="Chaduli D."/>
            <person name="Favel A."/>
            <person name="Grisel S."/>
            <person name="Henrissat B."/>
            <person name="Herpoel-Gimbert I."/>
            <person name="Ruiz-Duenas F.J."/>
            <person name="Chevret D."/>
            <person name="Hainaut M."/>
            <person name="Lin J."/>
            <person name="Wang M."/>
            <person name="Pangilinan J."/>
            <person name="Lipzen A."/>
            <person name="Lesage-Meessen L."/>
            <person name="Navarro D."/>
            <person name="Riley R."/>
            <person name="Grigoriev I.V."/>
            <person name="Zhou S."/>
            <person name="Raouche S."/>
            <person name="Rosso M.N."/>
        </authorList>
    </citation>
    <scope>NUCLEOTIDE SEQUENCE [LARGE SCALE GENOMIC DNA]</scope>
    <source>
        <strain evidence="2 3">BRFM 1820</strain>
    </source>
</reference>
<organism evidence="2 3">
    <name type="scientific">Lentinus brumalis</name>
    <dbReference type="NCBI Taxonomy" id="2498619"/>
    <lineage>
        <taxon>Eukaryota</taxon>
        <taxon>Fungi</taxon>
        <taxon>Dikarya</taxon>
        <taxon>Basidiomycota</taxon>
        <taxon>Agaricomycotina</taxon>
        <taxon>Agaricomycetes</taxon>
        <taxon>Polyporales</taxon>
        <taxon>Polyporaceae</taxon>
        <taxon>Lentinus</taxon>
    </lineage>
</organism>
<dbReference type="InterPro" id="IPR001810">
    <property type="entry name" value="F-box_dom"/>
</dbReference>
<evidence type="ECO:0000313" key="3">
    <source>
        <dbReference type="Proteomes" id="UP000256964"/>
    </source>
</evidence>
<feature type="domain" description="F-box" evidence="1">
    <location>
        <begin position="39"/>
        <end position="68"/>
    </location>
</feature>
<dbReference type="InterPro" id="IPR036047">
    <property type="entry name" value="F-box-like_dom_sf"/>
</dbReference>
<dbReference type="CDD" id="cd09917">
    <property type="entry name" value="F-box_SF"/>
    <property type="match status" value="1"/>
</dbReference>
<dbReference type="Gene3D" id="1.20.1280.50">
    <property type="match status" value="1"/>
</dbReference>
<dbReference type="AlphaFoldDB" id="A0A371CSB8"/>
<dbReference type="EMBL" id="KZ857469">
    <property type="protein sequence ID" value="RDX43149.1"/>
    <property type="molecule type" value="Genomic_DNA"/>
</dbReference>
<dbReference type="Pfam" id="PF12937">
    <property type="entry name" value="F-box-like"/>
    <property type="match status" value="1"/>
</dbReference>
<evidence type="ECO:0000259" key="1">
    <source>
        <dbReference type="Pfam" id="PF12937"/>
    </source>
</evidence>
<sequence>MSTELTWSSWASVAATLSAVKDKFVEFITARYSDPRFFDDIVLEIVSYLDPPDAARAARVCTQWRPHATRVAYTHVILHTETYTSVLLARSLGESQSLRGYVRHITIIHCFPSGINLRVYKSMYGWLEGLPAGSLRTFRAMGDHVLGYHLRSEPAVRTCPEVQILGDVFDFPGSVGESVRHRHTTDMAFLEISSSEFLSRFFPDWTATWSRAHRVLIHVTIVCAVEDVDSRLQHLRASISLLFSSTIPRGATMWLAIGYQRDAIDAVIWNSELSQLLGPHVLSDCLCTTPVTSPETQTGPGPGLAQAAAVLVVRGSLPLSTVDTLLSRMGQCAQPPSWASLRIAYTSQVAGTVGCGECGVYRHGIVRWRPEA</sequence>
<name>A0A371CSB8_9APHY</name>
<gene>
    <name evidence="2" type="ORF">OH76DRAFT_1235469</name>
</gene>
<protein>
    <recommendedName>
        <fullName evidence="1">F-box domain-containing protein</fullName>
    </recommendedName>
</protein>
<dbReference type="Proteomes" id="UP000256964">
    <property type="component" value="Unassembled WGS sequence"/>
</dbReference>
<evidence type="ECO:0000313" key="2">
    <source>
        <dbReference type="EMBL" id="RDX43149.1"/>
    </source>
</evidence>
<dbReference type="SUPFAM" id="SSF81383">
    <property type="entry name" value="F-box domain"/>
    <property type="match status" value="1"/>
</dbReference>